<keyword evidence="10" id="KW-0464">Manganese</keyword>
<dbReference type="AlphaFoldDB" id="A0A226C2V6"/>
<evidence type="ECO:0000256" key="10">
    <source>
        <dbReference type="ARBA" id="ARBA00023211"/>
    </source>
</evidence>
<evidence type="ECO:0000256" key="5">
    <source>
        <dbReference type="ARBA" id="ARBA00022598"/>
    </source>
</evidence>
<dbReference type="Pfam" id="PF02844">
    <property type="entry name" value="GARS_N"/>
    <property type="match status" value="1"/>
</dbReference>
<dbReference type="PROSITE" id="PS50975">
    <property type="entry name" value="ATP_GRASP"/>
    <property type="match status" value="1"/>
</dbReference>
<dbReference type="InterPro" id="IPR011054">
    <property type="entry name" value="Rudment_hybrid_motif"/>
</dbReference>
<dbReference type="FunFam" id="3.40.50.20:FF:000006">
    <property type="entry name" value="Phosphoribosylamine--glycine ligase, chloroplastic"/>
    <property type="match status" value="1"/>
</dbReference>
<comment type="catalytic activity">
    <reaction evidence="14">
        <text>5-phospho-beta-D-ribosylamine + glycine + ATP = N(1)-(5-phospho-beta-D-ribosyl)glycinamide + ADP + phosphate + H(+)</text>
        <dbReference type="Rhea" id="RHEA:17453"/>
        <dbReference type="ChEBI" id="CHEBI:15378"/>
        <dbReference type="ChEBI" id="CHEBI:30616"/>
        <dbReference type="ChEBI" id="CHEBI:43474"/>
        <dbReference type="ChEBI" id="CHEBI:57305"/>
        <dbReference type="ChEBI" id="CHEBI:58681"/>
        <dbReference type="ChEBI" id="CHEBI:143788"/>
        <dbReference type="ChEBI" id="CHEBI:456216"/>
        <dbReference type="EC" id="6.3.4.13"/>
    </reaction>
</comment>
<keyword evidence="5 14" id="KW-0436">Ligase</keyword>
<dbReference type="InterPro" id="IPR011761">
    <property type="entry name" value="ATP-grasp"/>
</dbReference>
<keyword evidence="8 14" id="KW-0658">Purine biosynthesis</keyword>
<dbReference type="SUPFAM" id="SSF52440">
    <property type="entry name" value="PreATP-grasp domain"/>
    <property type="match status" value="1"/>
</dbReference>
<dbReference type="EMBL" id="NIQC01000002">
    <property type="protein sequence ID" value="OWZ84737.1"/>
    <property type="molecule type" value="Genomic_DNA"/>
</dbReference>
<evidence type="ECO:0000313" key="18">
    <source>
        <dbReference type="Proteomes" id="UP000214588"/>
    </source>
</evidence>
<dbReference type="NCBIfam" id="TIGR00877">
    <property type="entry name" value="purD"/>
    <property type="match status" value="1"/>
</dbReference>
<evidence type="ECO:0000256" key="11">
    <source>
        <dbReference type="ARBA" id="ARBA00038345"/>
    </source>
</evidence>
<comment type="similarity">
    <text evidence="11 14">Belongs to the GARS family.</text>
</comment>
<keyword evidence="18" id="KW-1185">Reference proteome</keyword>
<dbReference type="FunFam" id="3.30.470.20:FF:000018">
    <property type="entry name" value="Trifunctional purine biosynthetic protein adenosine-3"/>
    <property type="match status" value="1"/>
</dbReference>
<dbReference type="Proteomes" id="UP000214588">
    <property type="component" value="Unassembled WGS sequence"/>
</dbReference>
<reference evidence="17 18" key="1">
    <citation type="submission" date="2017-06" db="EMBL/GenBank/DDBJ databases">
        <title>Draft Genome Sequence of Natranaerobius trueperi halophilic, alkalithermophilic bacteria from soda lakes.</title>
        <authorList>
            <person name="Zhao B."/>
        </authorList>
    </citation>
    <scope>NUCLEOTIDE SEQUENCE [LARGE SCALE GENOMIC DNA]</scope>
    <source>
        <strain evidence="17 18">DSM 18760</strain>
    </source>
</reference>
<dbReference type="Pfam" id="PF02843">
    <property type="entry name" value="GARS_C"/>
    <property type="match status" value="1"/>
</dbReference>
<dbReference type="GO" id="GO:0009113">
    <property type="term" value="P:purine nucleobase biosynthetic process"/>
    <property type="evidence" value="ECO:0007669"/>
    <property type="project" value="InterPro"/>
</dbReference>
<dbReference type="InterPro" id="IPR020559">
    <property type="entry name" value="PRibGlycinamide_synth_CS"/>
</dbReference>
<dbReference type="Gene3D" id="3.30.1490.20">
    <property type="entry name" value="ATP-grasp fold, A domain"/>
    <property type="match status" value="1"/>
</dbReference>
<dbReference type="RefSeq" id="WP_089022541.1">
    <property type="nucleotide sequence ID" value="NZ_NIQC01000002.1"/>
</dbReference>
<evidence type="ECO:0000256" key="7">
    <source>
        <dbReference type="ARBA" id="ARBA00022741"/>
    </source>
</evidence>
<keyword evidence="6" id="KW-0479">Metal-binding</keyword>
<evidence type="ECO:0000256" key="13">
    <source>
        <dbReference type="ARBA" id="ARBA00042864"/>
    </source>
</evidence>
<dbReference type="SMART" id="SM01210">
    <property type="entry name" value="GARS_C"/>
    <property type="match status" value="1"/>
</dbReference>
<dbReference type="GO" id="GO:0004637">
    <property type="term" value="F:phosphoribosylamine-glycine ligase activity"/>
    <property type="evidence" value="ECO:0007669"/>
    <property type="project" value="UniProtKB-UniRule"/>
</dbReference>
<comment type="cofactor">
    <cofactor evidence="1">
        <name>Mn(2+)</name>
        <dbReference type="ChEBI" id="CHEBI:29035"/>
    </cofactor>
</comment>
<dbReference type="SMART" id="SM01209">
    <property type="entry name" value="GARS_A"/>
    <property type="match status" value="1"/>
</dbReference>
<evidence type="ECO:0000256" key="14">
    <source>
        <dbReference type="HAMAP-Rule" id="MF_00138"/>
    </source>
</evidence>
<gene>
    <name evidence="14" type="primary">purD</name>
    <name evidence="17" type="ORF">CDO51_01580</name>
</gene>
<comment type="cofactor">
    <cofactor evidence="2">
        <name>Mg(2+)</name>
        <dbReference type="ChEBI" id="CHEBI:18420"/>
    </cofactor>
</comment>
<dbReference type="InterPro" id="IPR016185">
    <property type="entry name" value="PreATP-grasp_dom_sf"/>
</dbReference>
<dbReference type="InterPro" id="IPR020560">
    <property type="entry name" value="PRibGlycinamide_synth_C-dom"/>
</dbReference>
<comment type="caution">
    <text evidence="17">The sequence shown here is derived from an EMBL/GenBank/DDBJ whole genome shotgun (WGS) entry which is preliminary data.</text>
</comment>
<dbReference type="Pfam" id="PF01071">
    <property type="entry name" value="GARS_A"/>
    <property type="match status" value="1"/>
</dbReference>
<dbReference type="Gene3D" id="3.90.600.10">
    <property type="entry name" value="Phosphoribosylglycinamide synthetase, C-terminal domain"/>
    <property type="match status" value="1"/>
</dbReference>
<dbReference type="Gene3D" id="3.40.50.20">
    <property type="match status" value="1"/>
</dbReference>
<dbReference type="GO" id="GO:0006189">
    <property type="term" value="P:'de novo' IMP biosynthetic process"/>
    <property type="evidence" value="ECO:0007669"/>
    <property type="project" value="UniProtKB-UniRule"/>
</dbReference>
<dbReference type="GO" id="GO:0005524">
    <property type="term" value="F:ATP binding"/>
    <property type="evidence" value="ECO:0007669"/>
    <property type="project" value="UniProtKB-UniRule"/>
</dbReference>
<dbReference type="InterPro" id="IPR020562">
    <property type="entry name" value="PRibGlycinamide_synth_N"/>
</dbReference>
<accession>A0A226C2V6</accession>
<dbReference type="InterPro" id="IPR013815">
    <property type="entry name" value="ATP_grasp_subdomain_1"/>
</dbReference>
<protein>
    <recommendedName>
        <fullName evidence="4 14">Phosphoribosylamine--glycine ligase</fullName>
        <ecNumber evidence="4 14">6.3.4.13</ecNumber>
    </recommendedName>
    <alternativeName>
        <fullName evidence="14">GARS</fullName>
    </alternativeName>
    <alternativeName>
        <fullName evidence="12 14">Glycinamide ribonucleotide synthetase</fullName>
    </alternativeName>
    <alternativeName>
        <fullName evidence="13 14">Phosphoribosylglycinamide synthetase</fullName>
    </alternativeName>
</protein>
<dbReference type="OrthoDB" id="9807240at2"/>
<keyword evidence="9 15" id="KW-0067">ATP-binding</keyword>
<evidence type="ECO:0000256" key="4">
    <source>
        <dbReference type="ARBA" id="ARBA00013255"/>
    </source>
</evidence>
<evidence type="ECO:0000256" key="2">
    <source>
        <dbReference type="ARBA" id="ARBA00001946"/>
    </source>
</evidence>
<name>A0A226C2V6_9FIRM</name>
<evidence type="ECO:0000256" key="8">
    <source>
        <dbReference type="ARBA" id="ARBA00022755"/>
    </source>
</evidence>
<sequence>MKVLVVGSGGREHALACKLSESNQVSEIFVAPGNYGTQQESKCTNVNIAETDIESLVSFAKKNEINLTVVGPELPLSLGIVDYFQRNNLKIFGPTKEGAKIETSKWFAKTLMLENNIPTAKACYLDGSKGIDNMEINKGSKFLSEMTPPYVVKADGLYSGKGVVVTNDYNEALNTIKKFLSEQMNVVLEEYLEGEEISLLAFTDGNKVLPLLPSQDYKRAYDNDQGPNTGGMGAYAPVSKISKEFIREVTDSILEPTIKSMDNKGISYHGVLYAGLILTETGPKVLEYNARFGDPETQTILPLLSSDLYEILEEVANGKIIKDNLEWKEQRAVCVVLASRGYPKEYKKGFTIDYPSIQDSNVKIYLAGVSSSNSSPVTSGGRVISVTGIDETIAKARCEAYKNVNKIEYFGKQFRGDIALTTLK</sequence>
<dbReference type="InterPro" id="IPR000115">
    <property type="entry name" value="PRibGlycinamide_synth"/>
</dbReference>
<evidence type="ECO:0000256" key="1">
    <source>
        <dbReference type="ARBA" id="ARBA00001936"/>
    </source>
</evidence>
<evidence type="ECO:0000256" key="9">
    <source>
        <dbReference type="ARBA" id="ARBA00022840"/>
    </source>
</evidence>
<feature type="domain" description="ATP-grasp" evidence="16">
    <location>
        <begin position="109"/>
        <end position="317"/>
    </location>
</feature>
<dbReference type="PANTHER" id="PTHR43472:SF1">
    <property type="entry name" value="PHOSPHORIBOSYLAMINE--GLYCINE LIGASE, CHLOROPLASTIC"/>
    <property type="match status" value="1"/>
</dbReference>
<dbReference type="PANTHER" id="PTHR43472">
    <property type="entry name" value="PHOSPHORIBOSYLAMINE--GLYCINE LIGASE"/>
    <property type="match status" value="1"/>
</dbReference>
<organism evidence="17 18">
    <name type="scientific">Natranaerobius trueperi</name>
    <dbReference type="NCBI Taxonomy" id="759412"/>
    <lineage>
        <taxon>Bacteria</taxon>
        <taxon>Bacillati</taxon>
        <taxon>Bacillota</taxon>
        <taxon>Clostridia</taxon>
        <taxon>Natranaerobiales</taxon>
        <taxon>Natranaerobiaceae</taxon>
        <taxon>Natranaerobius</taxon>
    </lineage>
</organism>
<dbReference type="SUPFAM" id="SSF56059">
    <property type="entry name" value="Glutathione synthetase ATP-binding domain-like"/>
    <property type="match status" value="1"/>
</dbReference>
<dbReference type="GO" id="GO:0046872">
    <property type="term" value="F:metal ion binding"/>
    <property type="evidence" value="ECO:0007669"/>
    <property type="project" value="UniProtKB-KW"/>
</dbReference>
<evidence type="ECO:0000256" key="12">
    <source>
        <dbReference type="ARBA" id="ARBA00042242"/>
    </source>
</evidence>
<comment type="pathway">
    <text evidence="3 14">Purine metabolism; IMP biosynthesis via de novo pathway; N(1)-(5-phospho-D-ribosyl)glycinamide from 5-phospho-alpha-D-ribose 1-diphosphate: step 2/2.</text>
</comment>
<dbReference type="PROSITE" id="PS00184">
    <property type="entry name" value="GARS"/>
    <property type="match status" value="1"/>
</dbReference>
<evidence type="ECO:0000256" key="15">
    <source>
        <dbReference type="PROSITE-ProRule" id="PRU00409"/>
    </source>
</evidence>
<evidence type="ECO:0000259" key="16">
    <source>
        <dbReference type="PROSITE" id="PS50975"/>
    </source>
</evidence>
<proteinExistence type="inferred from homology"/>
<dbReference type="InterPro" id="IPR020561">
    <property type="entry name" value="PRibGlycinamid_synth_ATP-grasp"/>
</dbReference>
<evidence type="ECO:0000256" key="6">
    <source>
        <dbReference type="ARBA" id="ARBA00022723"/>
    </source>
</evidence>
<evidence type="ECO:0000313" key="17">
    <source>
        <dbReference type="EMBL" id="OWZ84737.1"/>
    </source>
</evidence>
<dbReference type="HAMAP" id="MF_00138">
    <property type="entry name" value="GARS"/>
    <property type="match status" value="1"/>
</dbReference>
<dbReference type="InterPro" id="IPR037123">
    <property type="entry name" value="PRibGlycinamide_synth_C_sf"/>
</dbReference>
<dbReference type="EC" id="6.3.4.13" evidence="4 14"/>
<dbReference type="SUPFAM" id="SSF51246">
    <property type="entry name" value="Rudiment single hybrid motif"/>
    <property type="match status" value="1"/>
</dbReference>
<evidence type="ECO:0000256" key="3">
    <source>
        <dbReference type="ARBA" id="ARBA00005174"/>
    </source>
</evidence>
<dbReference type="UniPathway" id="UPA00074">
    <property type="reaction ID" value="UER00125"/>
</dbReference>
<keyword evidence="7 15" id="KW-0547">Nucleotide-binding</keyword>
<dbReference type="Gene3D" id="3.30.470.20">
    <property type="entry name" value="ATP-grasp fold, B domain"/>
    <property type="match status" value="1"/>
</dbReference>